<keyword evidence="2" id="KW-1185">Reference proteome</keyword>
<organism evidence="1 2">
    <name type="scientific">Vibrio casei</name>
    <dbReference type="NCBI Taxonomy" id="673372"/>
    <lineage>
        <taxon>Bacteria</taxon>
        <taxon>Pseudomonadati</taxon>
        <taxon>Pseudomonadota</taxon>
        <taxon>Gammaproteobacteria</taxon>
        <taxon>Vibrionales</taxon>
        <taxon>Vibrionaceae</taxon>
        <taxon>Vibrio</taxon>
    </lineage>
</organism>
<dbReference type="EMBL" id="QPGL01000002">
    <property type="protein sequence ID" value="RCS70476.1"/>
    <property type="molecule type" value="Genomic_DNA"/>
</dbReference>
<accession>A0A368LIM2</accession>
<name>A0A368LIM2_9VIBR</name>
<dbReference type="RefSeq" id="WP_086960226.1">
    <property type="nucleotide sequence ID" value="NZ_AP018681.1"/>
</dbReference>
<evidence type="ECO:0000313" key="2">
    <source>
        <dbReference type="Proteomes" id="UP000252479"/>
    </source>
</evidence>
<dbReference type="Proteomes" id="UP000252479">
    <property type="component" value="Unassembled WGS sequence"/>
</dbReference>
<dbReference type="GeneID" id="303189973"/>
<proteinExistence type="predicted"/>
<gene>
    <name evidence="1" type="ORF">CIK83_13690</name>
</gene>
<protein>
    <submittedName>
        <fullName evidence="1">Cytosolic protein</fullName>
    </submittedName>
</protein>
<reference evidence="1 2" key="1">
    <citation type="journal article" date="2017" name="Elife">
        <title>Extensive horizontal gene transfer in cheese-associated bacteria.</title>
        <authorList>
            <person name="Bonham K.S."/>
            <person name="Wolfe B.E."/>
            <person name="Dutton R.J."/>
        </authorList>
    </citation>
    <scope>NUCLEOTIDE SEQUENCE [LARGE SCALE GENOMIC DNA]</scope>
    <source>
        <strain evidence="1 2">JB196</strain>
    </source>
</reference>
<sequence length="257" mass="29788">MKLLYWLSEWLSLSPEDQQAKLPHSGSSLLDDVFVKYDLLDVNKPLLFTFSPSGTDIKGQDLNENFSPWGYQVARQQQVNVISFQHLGVSNWFRNPNLIHFLEQLSSMLTPFQCRLGYGLSRGGFAIGAFANLLKLNHVLLFYPVSTKNKMLVPWDGRSSTELAQQFNWENNYHDRNLGEANGYIIYDPTNDIDKLHAQRYPKLIQFKVVGMGHGVHPNDLDRQDFYNQMVEQFIQHQKIDISQFNEQAKTQFLKED</sequence>
<evidence type="ECO:0000313" key="1">
    <source>
        <dbReference type="EMBL" id="RCS70476.1"/>
    </source>
</evidence>
<dbReference type="AlphaFoldDB" id="A0A368LIM2"/>
<dbReference type="OrthoDB" id="5826754at2"/>
<comment type="caution">
    <text evidence="1">The sequence shown here is derived from an EMBL/GenBank/DDBJ whole genome shotgun (WGS) entry which is preliminary data.</text>
</comment>